<keyword evidence="1" id="KW-0812">Transmembrane</keyword>
<dbReference type="EMBL" id="FNJQ01000025">
    <property type="protein sequence ID" value="SDP56192.1"/>
    <property type="molecule type" value="Genomic_DNA"/>
</dbReference>
<reference evidence="3 4" key="1">
    <citation type="submission" date="2016-10" db="EMBL/GenBank/DDBJ databases">
        <authorList>
            <person name="de Groot N.N."/>
        </authorList>
    </citation>
    <scope>NUCLEOTIDE SEQUENCE [LARGE SCALE GENOMIC DNA]</scope>
    <source>
        <strain evidence="3 4">S137</strain>
    </source>
</reference>
<keyword evidence="1" id="KW-1133">Transmembrane helix</keyword>
<dbReference type="RefSeq" id="WP_074572922.1">
    <property type="nucleotide sequence ID" value="NZ_FNJQ01000025.1"/>
</dbReference>
<evidence type="ECO:0000256" key="1">
    <source>
        <dbReference type="SAM" id="Phobius"/>
    </source>
</evidence>
<organism evidence="3 4">
    <name type="scientific">Selenomonas ruminantium</name>
    <dbReference type="NCBI Taxonomy" id="971"/>
    <lineage>
        <taxon>Bacteria</taxon>
        <taxon>Bacillati</taxon>
        <taxon>Bacillota</taxon>
        <taxon>Negativicutes</taxon>
        <taxon>Selenomonadales</taxon>
        <taxon>Selenomonadaceae</taxon>
        <taxon>Selenomonas</taxon>
    </lineage>
</organism>
<sequence>MKHIEPERASVLVFTAILLPLILFFAGMAIDIGGGYLYKSSLQNAADAAALAGVQAASSKKARLVNSDTVSSIINVTPPAGSLDRANAMANKVMAADVGAWQSGGEHVSTEMRASLLDKEDPRALGKTGAYYYKVEITDRMPMRFARLFLPDALVANGWTVTVQSWAMAATDESTAMSGRTLLEQMLEVENDENTSTFQELKQHFKDHGMSDGDAHNAAKALGFTNPGITYNLDGTRSETFSVRHDNGQTKDQKSLMINFKPDIITKGNVKLGGNWDISQFDGMSDEQVKAFLTQNQLEYTNLRRYNNKGTLLNGEGNYLDWTNSDDPLLKNMIQVYGESVVSQLLKSRIASIINVEEAYPVRDVESLGPMDVSFDINYNRNKLDPLFIRIESEEYNEANGKANGPYVTNSVRDISINIKPQANNMDEKSYRPMLFFYDGPVDELGERGVGRKSRTVVLTLESDFRGVLFAPNSPVQVIGNGHVFQGLIIADTIIGANGAVLEMPAEANSDTKDTLQSFYSNLGLSDAKYDTFGVASLTIYSKPEKDICFLTERARTTR</sequence>
<dbReference type="OrthoDB" id="1662337at2"/>
<gene>
    <name evidence="3" type="ORF">SAMN05216366_12534</name>
</gene>
<evidence type="ECO:0000259" key="2">
    <source>
        <dbReference type="Pfam" id="PF13400"/>
    </source>
</evidence>
<accession>A0A1H0TQ55</accession>
<dbReference type="InterPro" id="IPR028087">
    <property type="entry name" value="Tad_N"/>
</dbReference>
<feature type="domain" description="Putative Flp pilus-assembly TadG-like N-terminal" evidence="2">
    <location>
        <begin position="10"/>
        <end position="56"/>
    </location>
</feature>
<dbReference type="AlphaFoldDB" id="A0A1H0TQ55"/>
<evidence type="ECO:0000313" key="4">
    <source>
        <dbReference type="Proteomes" id="UP000182412"/>
    </source>
</evidence>
<keyword evidence="1" id="KW-0472">Membrane</keyword>
<dbReference type="Proteomes" id="UP000182412">
    <property type="component" value="Unassembled WGS sequence"/>
</dbReference>
<protein>
    <submittedName>
        <fullName evidence="3">Putative Flp pilus-assembly TadE/G-like</fullName>
    </submittedName>
</protein>
<proteinExistence type="predicted"/>
<feature type="transmembrane region" description="Helical" evidence="1">
    <location>
        <begin position="12"/>
        <end position="38"/>
    </location>
</feature>
<dbReference type="Pfam" id="PF13400">
    <property type="entry name" value="Tad"/>
    <property type="match status" value="1"/>
</dbReference>
<name>A0A1H0TQ55_SELRU</name>
<evidence type="ECO:0000313" key="3">
    <source>
        <dbReference type="EMBL" id="SDP56192.1"/>
    </source>
</evidence>